<sequence>MQRRTALKQLGLIAGAAIILPHCTSKEAATEATIKLHKLQVSSQQENLLATMTEALIPKTDTPGAKELNIHQFVLRMMDDCFDADAQKKFMTGLGQAQKLLADKTGKDAEDCTPADIQALFKDIEASKTSAPAQGDDNVKAFYESFRQLTIRGYLGSEYVMTNVFGYQMIPGKFTGEVKIDANSDLKTILA</sequence>
<name>A0AAP2D9X5_9BACT</name>
<comment type="caution">
    <text evidence="1">The sequence shown here is derived from an EMBL/GenBank/DDBJ whole genome shotgun (WGS) entry which is preliminary data.</text>
</comment>
<dbReference type="InterPro" id="IPR027056">
    <property type="entry name" value="Gluconate_2DH_su3"/>
</dbReference>
<evidence type="ECO:0000313" key="1">
    <source>
        <dbReference type="EMBL" id="MBT1688138.1"/>
    </source>
</evidence>
<accession>A0AAP2D9X5</accession>
<dbReference type="RefSeq" id="WP_254091365.1">
    <property type="nucleotide sequence ID" value="NZ_JAHESC010000023.1"/>
</dbReference>
<organism evidence="1 2">
    <name type="scientific">Dawidia soli</name>
    <dbReference type="NCBI Taxonomy" id="2782352"/>
    <lineage>
        <taxon>Bacteria</taxon>
        <taxon>Pseudomonadati</taxon>
        <taxon>Bacteroidota</taxon>
        <taxon>Cytophagia</taxon>
        <taxon>Cytophagales</taxon>
        <taxon>Chryseotaleaceae</taxon>
        <taxon>Dawidia</taxon>
    </lineage>
</organism>
<dbReference type="EMBL" id="JAHESC010000023">
    <property type="protein sequence ID" value="MBT1688138.1"/>
    <property type="molecule type" value="Genomic_DNA"/>
</dbReference>
<evidence type="ECO:0000313" key="2">
    <source>
        <dbReference type="Proteomes" id="UP001319180"/>
    </source>
</evidence>
<reference evidence="1 2" key="1">
    <citation type="submission" date="2021-05" db="EMBL/GenBank/DDBJ databases">
        <title>A Polyphasic approach of four new species of the genus Ohtaekwangia: Ohtaekwangia histidinii sp. nov., Ohtaekwangia cretensis sp. nov., Ohtaekwangia indiensis sp. nov., Ohtaekwangia reichenbachii sp. nov. from diverse environment.</title>
        <authorList>
            <person name="Octaviana S."/>
        </authorList>
    </citation>
    <scope>NUCLEOTIDE SEQUENCE [LARGE SCALE GENOMIC DNA]</scope>
    <source>
        <strain evidence="1 2">PWU37</strain>
    </source>
</reference>
<protein>
    <submittedName>
        <fullName evidence="1">Gluconate 2-dehydrogenase subunit 3 family protein</fullName>
    </submittedName>
</protein>
<proteinExistence type="predicted"/>
<keyword evidence="2" id="KW-1185">Reference proteome</keyword>
<dbReference type="AlphaFoldDB" id="A0AAP2D9X5"/>
<dbReference type="Proteomes" id="UP001319180">
    <property type="component" value="Unassembled WGS sequence"/>
</dbReference>
<gene>
    <name evidence="1" type="ORF">KK078_16325</name>
</gene>
<dbReference type="Pfam" id="PF13618">
    <property type="entry name" value="Gluconate_2-dh3"/>
    <property type="match status" value="1"/>
</dbReference>